<organism evidence="2 3">
    <name type="scientific">Methanocalculus chunghsingensis</name>
    <dbReference type="NCBI Taxonomy" id="156457"/>
    <lineage>
        <taxon>Archaea</taxon>
        <taxon>Methanobacteriati</taxon>
        <taxon>Methanobacteriota</taxon>
        <taxon>Stenosarchaea group</taxon>
        <taxon>Methanomicrobia</taxon>
        <taxon>Methanomicrobiales</taxon>
        <taxon>Methanocalculaceae</taxon>
        <taxon>Methanocalculus</taxon>
    </lineage>
</organism>
<comment type="caution">
    <text evidence="2">The sequence shown here is derived from an EMBL/GenBank/DDBJ whole genome shotgun (WGS) entry which is preliminary data.</text>
</comment>
<dbReference type="RefSeq" id="WP_211530063.1">
    <property type="nucleotide sequence ID" value="NZ_JWHL01000002.1"/>
</dbReference>
<dbReference type="Pfam" id="PF13197">
    <property type="entry name" value="DUF4013"/>
    <property type="match status" value="1"/>
</dbReference>
<evidence type="ECO:0000313" key="3">
    <source>
        <dbReference type="Proteomes" id="UP000730161"/>
    </source>
</evidence>
<proteinExistence type="predicted"/>
<feature type="transmembrane region" description="Helical" evidence="1">
    <location>
        <begin position="178"/>
        <end position="199"/>
    </location>
</feature>
<accession>A0A8J7W6I2</accession>
<keyword evidence="1" id="KW-0812">Transmembrane</keyword>
<keyword evidence="1" id="KW-1133">Transmembrane helix</keyword>
<feature type="transmembrane region" description="Helical" evidence="1">
    <location>
        <begin position="205"/>
        <end position="225"/>
    </location>
</feature>
<name>A0A8J7W6I2_9EURY</name>
<dbReference type="InterPro" id="IPR025098">
    <property type="entry name" value="DUF4013"/>
</dbReference>
<gene>
    <name evidence="2" type="ORF">RJ53_02615</name>
</gene>
<evidence type="ECO:0000313" key="2">
    <source>
        <dbReference type="EMBL" id="MBR1368453.1"/>
    </source>
</evidence>
<reference evidence="2" key="1">
    <citation type="submission" date="2014-12" db="EMBL/GenBank/DDBJ databases">
        <authorList>
            <person name="Huang H.-H."/>
            <person name="Chen S.-C."/>
            <person name="Lai M.-C."/>
        </authorList>
    </citation>
    <scope>NUCLEOTIDE SEQUENCE</scope>
    <source>
        <strain evidence="2">K1F9705b</strain>
    </source>
</reference>
<evidence type="ECO:0000256" key="1">
    <source>
        <dbReference type="SAM" id="Phobius"/>
    </source>
</evidence>
<dbReference type="EMBL" id="JWHL01000002">
    <property type="protein sequence ID" value="MBR1368453.1"/>
    <property type="molecule type" value="Genomic_DNA"/>
</dbReference>
<keyword evidence="3" id="KW-1185">Reference proteome</keyword>
<feature type="transmembrane region" description="Helical" evidence="1">
    <location>
        <begin position="118"/>
        <end position="145"/>
    </location>
</feature>
<protein>
    <recommendedName>
        <fullName evidence="4">DUF4013 domain-containing protein</fullName>
    </recommendedName>
</protein>
<dbReference type="Proteomes" id="UP000730161">
    <property type="component" value="Unassembled WGS sequence"/>
</dbReference>
<sequence length="234" mass="25723">MSISTIASESFSYAQEAVWGKWKQWILLVIAYLITSITLYIVPVFNGYLVSVLSGADPAPEVDDWGKLFVDGWKLNIIALIYMIPIIVILLIFGAATLPFMIAGSAMGDMTGVVPDEFILGAIAELFAGLLLAFVVAIIISFIAYTGVVRFAKTDNIMEAFNFSAIFEHIARIGWVDYIIAIIVLWIIIAVFAFIIGALSAIPVLGWLIALFLGPPLSLFTWRYVTMLYQTVPA</sequence>
<feature type="transmembrane region" description="Helical" evidence="1">
    <location>
        <begin position="77"/>
        <end position="98"/>
    </location>
</feature>
<dbReference type="OrthoDB" id="107590at2157"/>
<feature type="transmembrane region" description="Helical" evidence="1">
    <location>
        <begin position="25"/>
        <end position="45"/>
    </location>
</feature>
<dbReference type="AlphaFoldDB" id="A0A8J7W6I2"/>
<keyword evidence="1" id="KW-0472">Membrane</keyword>
<evidence type="ECO:0008006" key="4">
    <source>
        <dbReference type="Google" id="ProtNLM"/>
    </source>
</evidence>